<dbReference type="RefSeq" id="WP_026861419.1">
    <property type="nucleotide sequence ID" value="NZ_PIQE01000001.1"/>
</dbReference>
<reference evidence="11" key="1">
    <citation type="journal article" date="2018" name="Front. Microbiol.">
        <title>Genome-Based Analysis Reveals the Taxonomy and Diversity of the Family Idiomarinaceae.</title>
        <authorList>
            <person name="Liu Y."/>
            <person name="Lai Q."/>
            <person name="Shao Z."/>
        </authorList>
    </citation>
    <scope>NUCLEOTIDE SEQUENCE [LARGE SCALE GENOMIC DNA]</scope>
    <source>
        <strain evidence="11">c121</strain>
    </source>
</reference>
<comment type="caution">
    <text evidence="10">The sequence shown here is derived from an EMBL/GenBank/DDBJ whole genome shotgun (WGS) entry which is preliminary data.</text>
</comment>
<feature type="transmembrane region" description="Helical" evidence="8">
    <location>
        <begin position="175"/>
        <end position="200"/>
    </location>
</feature>
<name>A0A432ZBJ2_9GAMM</name>
<dbReference type="PRINTS" id="PR00812">
    <property type="entry name" value="BCTERIALGSPF"/>
</dbReference>
<dbReference type="InterPro" id="IPR003004">
    <property type="entry name" value="GspF/PilC"/>
</dbReference>
<gene>
    <name evidence="10" type="ORF">CWI80_05240</name>
</gene>
<evidence type="ECO:0000256" key="4">
    <source>
        <dbReference type="ARBA" id="ARBA00022519"/>
    </source>
</evidence>
<feature type="domain" description="Type II secretion system protein GspF" evidence="9">
    <location>
        <begin position="274"/>
        <end position="396"/>
    </location>
</feature>
<comment type="subcellular location">
    <subcellularLocation>
        <location evidence="1">Cell inner membrane</location>
        <topology evidence="1">Multi-pass membrane protein</topology>
    </subcellularLocation>
</comment>
<dbReference type="STRING" id="1122124.GCA_000423165_00352"/>
<keyword evidence="4" id="KW-0997">Cell inner membrane</keyword>
<dbReference type="PANTHER" id="PTHR30012:SF4">
    <property type="entry name" value="MSHA BIOGENESIS PROTEIN MSHG"/>
    <property type="match status" value="1"/>
</dbReference>
<feature type="domain" description="Type II secretion system protein GspF" evidence="9">
    <location>
        <begin position="71"/>
        <end position="194"/>
    </location>
</feature>
<evidence type="ECO:0000313" key="10">
    <source>
        <dbReference type="EMBL" id="RUO74742.1"/>
    </source>
</evidence>
<accession>A0A432ZBJ2</accession>
<feature type="transmembrane region" description="Helical" evidence="8">
    <location>
        <begin position="220"/>
        <end position="239"/>
    </location>
</feature>
<organism evidence="10 11">
    <name type="scientific">Pseudidiomarina sediminum</name>
    <dbReference type="NCBI Taxonomy" id="431675"/>
    <lineage>
        <taxon>Bacteria</taxon>
        <taxon>Pseudomonadati</taxon>
        <taxon>Pseudomonadota</taxon>
        <taxon>Gammaproteobacteria</taxon>
        <taxon>Alteromonadales</taxon>
        <taxon>Idiomarinaceae</taxon>
        <taxon>Pseudidiomarina</taxon>
    </lineage>
</organism>
<keyword evidence="3" id="KW-1003">Cell membrane</keyword>
<dbReference type="EMBL" id="PIQE01000001">
    <property type="protein sequence ID" value="RUO74742.1"/>
    <property type="molecule type" value="Genomic_DNA"/>
</dbReference>
<evidence type="ECO:0000256" key="5">
    <source>
        <dbReference type="ARBA" id="ARBA00022692"/>
    </source>
</evidence>
<evidence type="ECO:0000256" key="8">
    <source>
        <dbReference type="SAM" id="Phobius"/>
    </source>
</evidence>
<dbReference type="Gene3D" id="1.20.81.30">
    <property type="entry name" value="Type II secretion system (T2SS), domain F"/>
    <property type="match status" value="2"/>
</dbReference>
<evidence type="ECO:0000256" key="2">
    <source>
        <dbReference type="ARBA" id="ARBA00005745"/>
    </source>
</evidence>
<evidence type="ECO:0000256" key="1">
    <source>
        <dbReference type="ARBA" id="ARBA00004429"/>
    </source>
</evidence>
<protein>
    <submittedName>
        <fullName evidence="10">Type II secretion system F family protein</fullName>
    </submittedName>
</protein>
<evidence type="ECO:0000259" key="9">
    <source>
        <dbReference type="Pfam" id="PF00482"/>
    </source>
</evidence>
<keyword evidence="11" id="KW-1185">Reference proteome</keyword>
<keyword evidence="5 8" id="KW-0812">Transmembrane</keyword>
<evidence type="ECO:0000313" key="11">
    <source>
        <dbReference type="Proteomes" id="UP000287022"/>
    </source>
</evidence>
<keyword evidence="7 8" id="KW-0472">Membrane</keyword>
<evidence type="ECO:0000256" key="3">
    <source>
        <dbReference type="ARBA" id="ARBA00022475"/>
    </source>
</evidence>
<dbReference type="PANTHER" id="PTHR30012">
    <property type="entry name" value="GENERAL SECRETION PATHWAY PROTEIN"/>
    <property type="match status" value="1"/>
</dbReference>
<evidence type="ECO:0000256" key="6">
    <source>
        <dbReference type="ARBA" id="ARBA00022989"/>
    </source>
</evidence>
<comment type="similarity">
    <text evidence="2">Belongs to the GSP F family.</text>
</comment>
<proteinExistence type="inferred from homology"/>
<evidence type="ECO:0000256" key="7">
    <source>
        <dbReference type="ARBA" id="ARBA00023136"/>
    </source>
</evidence>
<dbReference type="InterPro" id="IPR042094">
    <property type="entry name" value="T2SS_GspF_sf"/>
</dbReference>
<feature type="transmembrane region" description="Helical" evidence="8">
    <location>
        <begin position="377"/>
        <end position="398"/>
    </location>
</feature>
<dbReference type="InterPro" id="IPR018076">
    <property type="entry name" value="T2SS_GspF_dom"/>
</dbReference>
<keyword evidence="6 8" id="KW-1133">Transmembrane helix</keyword>
<dbReference type="Pfam" id="PF00482">
    <property type="entry name" value="T2SSF"/>
    <property type="match status" value="2"/>
</dbReference>
<dbReference type="FunFam" id="1.20.81.30:FF:000001">
    <property type="entry name" value="Type II secretion system protein F"/>
    <property type="match status" value="2"/>
</dbReference>
<dbReference type="AlphaFoldDB" id="A0A432ZBJ2"/>
<sequence length="407" mass="45501">MAEFSYRGRDASGELVTGAIEAGTERAAADTLIRRGVTPLTIQPKQPSAHPARPGLGLFAEKITADDLIVFTRQMYSLTKAGIPLLRAIEGLAQNSPKKRLRVVLSDVVEQLERGRELSAALAAYPKVFPRVMVAVIHVGENTGQLETSFEQLSEYFSREQSTTKQVKSALRYPMFIVSALVIAMFILNIWVIPVFANMFSQFNAELPLPTRILIGTSNFFVTWWPLLLAVLAGMIFAFKSYTQSLTGRERWDRFKTRMPIFGDIVLRSLLSRFSRSFSVMLRAGVPLTQSLHLVADAVDNYWMQARVEDMRRTIEKGEGLTRAAQASGLFTPLVMQMISVGEETGRVDELLKEVADYYEREVDYDLQSLTARIEPILLVLVAVMVAVMALGIFTPMIGMMDAYKGR</sequence>
<dbReference type="GO" id="GO:0015628">
    <property type="term" value="P:protein secretion by the type II secretion system"/>
    <property type="evidence" value="ECO:0007669"/>
    <property type="project" value="TreeGrafter"/>
</dbReference>
<dbReference type="Proteomes" id="UP000287022">
    <property type="component" value="Unassembled WGS sequence"/>
</dbReference>
<dbReference type="GO" id="GO:0005886">
    <property type="term" value="C:plasma membrane"/>
    <property type="evidence" value="ECO:0007669"/>
    <property type="project" value="UniProtKB-SubCell"/>
</dbReference>